<dbReference type="InterPro" id="IPR019215">
    <property type="entry name" value="DUF2115"/>
</dbReference>
<reference evidence="2 3" key="1">
    <citation type="submission" date="2017-05" db="EMBL/GenBank/DDBJ databases">
        <title>Host range expansion of the Methanosphaera genus to humans and monogastric animals involves recent and extensive reduction in genome content.</title>
        <authorList>
            <person name="Hoedt E.C."/>
            <person name="Volmer J.G."/>
            <person name="Parks D.H."/>
            <person name="Rosewarne C.P."/>
            <person name="Denman S.E."/>
            <person name="Mcsweeney C.S."/>
            <person name="O Cuiv P."/>
            <person name="Hugenholtz P."/>
            <person name="Tyson G.W."/>
            <person name="Morrison M."/>
        </authorList>
    </citation>
    <scope>NUCLEOTIDE SEQUENCE [LARGE SCALE GENOMIC DNA]</scope>
    <source>
        <strain evidence="2 3">PA5</strain>
    </source>
</reference>
<proteinExistence type="inferred from homology"/>
<evidence type="ECO:0000313" key="3">
    <source>
        <dbReference type="Proteomes" id="UP000248557"/>
    </source>
</evidence>
<gene>
    <name evidence="2" type="ORF">CA615_00495</name>
</gene>
<dbReference type="RefSeq" id="WP_052273648.1">
    <property type="nucleotide sequence ID" value="NZ_CATZNA010000006.1"/>
</dbReference>
<comment type="caution">
    <text evidence="2">The sequence shown here is derived from an EMBL/GenBank/DDBJ whole genome shotgun (WGS) entry which is preliminary data.</text>
</comment>
<evidence type="ECO:0000256" key="1">
    <source>
        <dbReference type="HAMAP-Rule" id="MF_00763"/>
    </source>
</evidence>
<evidence type="ECO:0000313" key="2">
    <source>
        <dbReference type="EMBL" id="RAP03798.1"/>
    </source>
</evidence>
<protein>
    <recommendedName>
        <fullName evidence="1">UPF0305 protein CA615_00495</fullName>
    </recommendedName>
</protein>
<dbReference type="EMBL" id="NGJK01000005">
    <property type="protein sequence ID" value="RAP03798.1"/>
    <property type="molecule type" value="Genomic_DNA"/>
</dbReference>
<dbReference type="HAMAP" id="MF_00763">
    <property type="entry name" value="UPF0305"/>
    <property type="match status" value="1"/>
</dbReference>
<name>A0A328QAU2_9EURY</name>
<dbReference type="AlphaFoldDB" id="A0A328QAU2"/>
<dbReference type="Pfam" id="PF09888">
    <property type="entry name" value="DUF2115"/>
    <property type="match status" value="1"/>
</dbReference>
<dbReference type="GeneID" id="25392656"/>
<organism evidence="2 3">
    <name type="scientific">Methanosphaera stadtmanae</name>
    <dbReference type="NCBI Taxonomy" id="2317"/>
    <lineage>
        <taxon>Archaea</taxon>
        <taxon>Methanobacteriati</taxon>
        <taxon>Methanobacteriota</taxon>
        <taxon>Methanomada group</taxon>
        <taxon>Methanobacteria</taxon>
        <taxon>Methanobacteriales</taxon>
        <taxon>Methanobacteriaceae</taxon>
        <taxon>Methanosphaera</taxon>
    </lineage>
</organism>
<comment type="similarity">
    <text evidence="1">Belongs to the UPF0305 family.</text>
</comment>
<sequence length="161" mass="19032">MSCVCENMKYNTLKEILKEKIREVTLQELYDLSFEFNEDTKYLPREYKKKYIESVLNVIINRFNSLKNTQENFEGEVTKKEASEINKILTKTNNRLTDALNVIVVYATYLKREPIHLPGTEFPGMQSIYTDGENYYCPIKRYHIDNDKALCRYCVAKETDI</sequence>
<dbReference type="Proteomes" id="UP000248557">
    <property type="component" value="Unassembled WGS sequence"/>
</dbReference>
<accession>A0A328QAU2</accession>